<proteinExistence type="predicted"/>
<keyword evidence="6" id="KW-1185">Reference proteome</keyword>
<dbReference type="InterPro" id="IPR002019">
    <property type="entry name" value="Urease_beta-like"/>
</dbReference>
<protein>
    <recommendedName>
        <fullName evidence="2">urease</fullName>
        <ecNumber evidence="2">3.5.1.5</ecNumber>
    </recommendedName>
</protein>
<dbReference type="InterPro" id="IPR050069">
    <property type="entry name" value="Urease_subunit"/>
</dbReference>
<dbReference type="CDD" id="cd00390">
    <property type="entry name" value="Urease_gamma"/>
    <property type="match status" value="1"/>
</dbReference>
<evidence type="ECO:0000256" key="3">
    <source>
        <dbReference type="ARBA" id="ARBA00022801"/>
    </source>
</evidence>
<keyword evidence="3 5" id="KW-0378">Hydrolase</keyword>
<dbReference type="Pfam" id="PF00547">
    <property type="entry name" value="Urease_gamma"/>
    <property type="match status" value="1"/>
</dbReference>
<dbReference type="PANTHER" id="PTHR33569:SF1">
    <property type="entry name" value="UREASE"/>
    <property type="match status" value="1"/>
</dbReference>
<dbReference type="EMBL" id="JAUSRA010000001">
    <property type="protein sequence ID" value="MDP9792496.1"/>
    <property type="molecule type" value="Genomic_DNA"/>
</dbReference>
<evidence type="ECO:0000313" key="6">
    <source>
        <dbReference type="Proteomes" id="UP001240984"/>
    </source>
</evidence>
<evidence type="ECO:0000256" key="2">
    <source>
        <dbReference type="ARBA" id="ARBA00012934"/>
    </source>
</evidence>
<dbReference type="Pfam" id="PF00699">
    <property type="entry name" value="Urease_beta"/>
    <property type="match status" value="1"/>
</dbReference>
<dbReference type="InterPro" id="IPR002026">
    <property type="entry name" value="Urease_gamma/gamma-beta_su"/>
</dbReference>
<comment type="pathway">
    <text evidence="1">Nitrogen metabolism; urea degradation; CO(2) and NH(3) from urea (urease route): step 1/1.</text>
</comment>
<dbReference type="CDD" id="cd00407">
    <property type="entry name" value="Urease_beta"/>
    <property type="match status" value="1"/>
</dbReference>
<dbReference type="GO" id="GO:0009039">
    <property type="term" value="F:urease activity"/>
    <property type="evidence" value="ECO:0007669"/>
    <property type="project" value="UniProtKB-EC"/>
</dbReference>
<dbReference type="Proteomes" id="UP001240984">
    <property type="component" value="Unassembled WGS sequence"/>
</dbReference>
<comment type="caution">
    <text evidence="5">The sequence shown here is derived from an EMBL/GenBank/DDBJ whole genome shotgun (WGS) entry which is preliminary data.</text>
</comment>
<dbReference type="NCBIfam" id="NF009671">
    <property type="entry name" value="PRK13192.1"/>
    <property type="match status" value="1"/>
</dbReference>
<organism evidence="5 6">
    <name type="scientific">Catenuloplanes nepalensis</name>
    <dbReference type="NCBI Taxonomy" id="587533"/>
    <lineage>
        <taxon>Bacteria</taxon>
        <taxon>Bacillati</taxon>
        <taxon>Actinomycetota</taxon>
        <taxon>Actinomycetes</taxon>
        <taxon>Micromonosporales</taxon>
        <taxon>Micromonosporaceae</taxon>
        <taxon>Catenuloplanes</taxon>
    </lineage>
</organism>
<comment type="catalytic activity">
    <reaction evidence="4">
        <text>urea + 2 H2O + H(+) = hydrogencarbonate + 2 NH4(+)</text>
        <dbReference type="Rhea" id="RHEA:20557"/>
        <dbReference type="ChEBI" id="CHEBI:15377"/>
        <dbReference type="ChEBI" id="CHEBI:15378"/>
        <dbReference type="ChEBI" id="CHEBI:16199"/>
        <dbReference type="ChEBI" id="CHEBI:17544"/>
        <dbReference type="ChEBI" id="CHEBI:28938"/>
        <dbReference type="EC" id="3.5.1.5"/>
    </reaction>
</comment>
<evidence type="ECO:0000256" key="1">
    <source>
        <dbReference type="ARBA" id="ARBA00004897"/>
    </source>
</evidence>
<dbReference type="RefSeq" id="WP_306827373.1">
    <property type="nucleotide sequence ID" value="NZ_JAUSRA010000001.1"/>
</dbReference>
<accession>A0ABT9MME3</accession>
<dbReference type="SUPFAM" id="SSF51278">
    <property type="entry name" value="Urease, beta-subunit"/>
    <property type="match status" value="1"/>
</dbReference>
<dbReference type="EC" id="3.5.1.5" evidence="2"/>
<dbReference type="NCBIfam" id="TIGR00192">
    <property type="entry name" value="urease_beta"/>
    <property type="match status" value="1"/>
</dbReference>
<name>A0ABT9MME3_9ACTN</name>
<sequence length="247" mass="26459">MLLTPTETDRLLLYLATLLARERLQRGLLLNVPEATAMICHAACETARDGGRLSDAVHAARAALRPEQVLPEVPAVLDEIQVEAVFDDGTKLIVVHRPLGPATPGGPGEILPGPAPHDADRTTDRVRTQVVNTGAAAISVTSHYHFFEANRALAFDRPAAFGRRLDLPAGSYLRFEPHISTPVSLIPIRGRRQIIGFAGLVDGPLDEPGARDAAVHHARAAGYLDTTDPAFTWPSGTGPAADEENRT</sequence>
<evidence type="ECO:0000313" key="5">
    <source>
        <dbReference type="EMBL" id="MDP9792496.1"/>
    </source>
</evidence>
<dbReference type="Gene3D" id="2.10.150.10">
    <property type="entry name" value="Urease, beta subunit"/>
    <property type="match status" value="1"/>
</dbReference>
<dbReference type="PANTHER" id="PTHR33569">
    <property type="entry name" value="UREASE"/>
    <property type="match status" value="1"/>
</dbReference>
<reference evidence="5 6" key="1">
    <citation type="submission" date="2023-07" db="EMBL/GenBank/DDBJ databases">
        <title>Sequencing the genomes of 1000 actinobacteria strains.</title>
        <authorList>
            <person name="Klenk H.-P."/>
        </authorList>
    </citation>
    <scope>NUCLEOTIDE SEQUENCE [LARGE SCALE GENOMIC DNA]</scope>
    <source>
        <strain evidence="5 6">DSM 44710</strain>
    </source>
</reference>
<dbReference type="InterPro" id="IPR036461">
    <property type="entry name" value="Urease_betasu_sf"/>
</dbReference>
<dbReference type="InterPro" id="IPR036463">
    <property type="entry name" value="Urease_gamma_sf"/>
</dbReference>
<dbReference type="NCBIfam" id="TIGR00193">
    <property type="entry name" value="urease_gam"/>
    <property type="match status" value="1"/>
</dbReference>
<dbReference type="SUPFAM" id="SSF54111">
    <property type="entry name" value="Urease, gamma-subunit"/>
    <property type="match status" value="1"/>
</dbReference>
<evidence type="ECO:0000256" key="4">
    <source>
        <dbReference type="ARBA" id="ARBA00047778"/>
    </source>
</evidence>
<dbReference type="Gene3D" id="3.30.280.10">
    <property type="entry name" value="Urease, gamma-like subunit"/>
    <property type="match status" value="1"/>
</dbReference>
<gene>
    <name evidence="5" type="ORF">J2S43_001008</name>
</gene>